<comment type="caution">
    <text evidence="1">The sequence shown here is derived from an EMBL/GenBank/DDBJ whole genome shotgun (WGS) entry which is preliminary data.</text>
</comment>
<dbReference type="AlphaFoldDB" id="A0A0B0N8P8"/>
<gene>
    <name evidence="1" type="ORF">F383_36129</name>
</gene>
<reference evidence="2" key="1">
    <citation type="submission" date="2014-09" db="EMBL/GenBank/DDBJ databases">
        <authorList>
            <person name="Mudge J."/>
            <person name="Ramaraj T."/>
            <person name="Lindquist I.E."/>
            <person name="Bharti A.K."/>
            <person name="Sundararajan A."/>
            <person name="Cameron C.T."/>
            <person name="Woodward J.E."/>
            <person name="May G.D."/>
            <person name="Brubaker C."/>
            <person name="Broadhvest J."/>
            <person name="Wilkins T.A."/>
        </authorList>
    </citation>
    <scope>NUCLEOTIDE SEQUENCE</scope>
    <source>
        <strain evidence="2">cv. AKA8401</strain>
    </source>
</reference>
<keyword evidence="2" id="KW-1185">Reference proteome</keyword>
<dbReference type="Proteomes" id="UP000032142">
    <property type="component" value="Unassembled WGS sequence"/>
</dbReference>
<evidence type="ECO:0000313" key="1">
    <source>
        <dbReference type="EMBL" id="KHG09032.1"/>
    </source>
</evidence>
<protein>
    <submittedName>
        <fullName evidence="1">Uncharacterized protein</fullName>
    </submittedName>
</protein>
<proteinExistence type="predicted"/>
<evidence type="ECO:0000313" key="2">
    <source>
        <dbReference type="Proteomes" id="UP000032142"/>
    </source>
</evidence>
<name>A0A0B0N8P8_GOSAR</name>
<accession>A0A0B0N8P8</accession>
<organism evidence="1 2">
    <name type="scientific">Gossypium arboreum</name>
    <name type="common">Tree cotton</name>
    <name type="synonym">Gossypium nanking</name>
    <dbReference type="NCBI Taxonomy" id="29729"/>
    <lineage>
        <taxon>Eukaryota</taxon>
        <taxon>Viridiplantae</taxon>
        <taxon>Streptophyta</taxon>
        <taxon>Embryophyta</taxon>
        <taxon>Tracheophyta</taxon>
        <taxon>Spermatophyta</taxon>
        <taxon>Magnoliopsida</taxon>
        <taxon>eudicotyledons</taxon>
        <taxon>Gunneridae</taxon>
        <taxon>Pentapetalae</taxon>
        <taxon>rosids</taxon>
        <taxon>malvids</taxon>
        <taxon>Malvales</taxon>
        <taxon>Malvaceae</taxon>
        <taxon>Malvoideae</taxon>
        <taxon>Gossypium</taxon>
    </lineage>
</organism>
<sequence>MPMPCSRHGLTWDHILMPMPCPRHGLTWDHAYPEHHDICIPTIPKAQPGYHGTNSSSNRH</sequence>
<dbReference type="EMBL" id="JRRC01521554">
    <property type="protein sequence ID" value="KHG09032.1"/>
    <property type="molecule type" value="Genomic_DNA"/>
</dbReference>